<keyword evidence="6 8" id="KW-1133">Transmembrane helix</keyword>
<dbReference type="Proteomes" id="UP000027931">
    <property type="component" value="Unassembled WGS sequence"/>
</dbReference>
<dbReference type="RefSeq" id="WP_038091021.1">
    <property type="nucleotide sequence ID" value="NZ_JMIR01000026.1"/>
</dbReference>
<gene>
    <name evidence="10" type="ORF">EL26_16685</name>
</gene>
<feature type="transmembrane region" description="Helical" evidence="8">
    <location>
        <begin position="216"/>
        <end position="238"/>
    </location>
</feature>
<dbReference type="PANTHER" id="PTHR43271:SF1">
    <property type="entry name" value="INNER MEMBRANE TRANSPORT PROTEIN YNFM"/>
    <property type="match status" value="1"/>
</dbReference>
<keyword evidence="3" id="KW-0813">Transport</keyword>
<sequence>MTYIQQGTSDFKKATFGMFAGGLNTFAILYSTQPLMPEFSREFGISPTVASLSLSVSTIAMAFSMLLVGSLSESWGRKPVMTTALAGSAILAVITAFAPNFHILLAARVLLGIVLAGLPAIAMAYLGEEMEPGTLGVAMGLYISGNSIGGMGGRIIVGMLTDFFNWRVALAGIGVLAIVASLFFWVTLPKSRNFHAQPLKVKPLLRSMISHLRDPGLLCLYGIGFLLMGSFVMLYNYISYQLIAPPFSLSQTLVGWIFIVYIVGTFSSTWMGRLADRCGRRKVLWIALSIMLAGASATLTTNLPLKIAGIAVFTFGFFGGHSIASSWVGRRAAHDKAQASSLYLFFYYAGSSIGGTVGGTFWIAFGWGGVVAAIVCLLGLALLLSVRLTHIPVLTEKKSSV</sequence>
<evidence type="ECO:0000313" key="10">
    <source>
        <dbReference type="EMBL" id="KEO82173.1"/>
    </source>
</evidence>
<accession>A0A074LQT9</accession>
<dbReference type="GO" id="GO:0005886">
    <property type="term" value="C:plasma membrane"/>
    <property type="evidence" value="ECO:0007669"/>
    <property type="project" value="UniProtKB-SubCell"/>
</dbReference>
<organism evidence="10 11">
    <name type="scientific">Tumebacillus flagellatus</name>
    <dbReference type="NCBI Taxonomy" id="1157490"/>
    <lineage>
        <taxon>Bacteria</taxon>
        <taxon>Bacillati</taxon>
        <taxon>Bacillota</taxon>
        <taxon>Bacilli</taxon>
        <taxon>Bacillales</taxon>
        <taxon>Alicyclobacillaceae</taxon>
        <taxon>Tumebacillus</taxon>
    </lineage>
</organism>
<comment type="similarity">
    <text evidence="2">Belongs to the major facilitator superfamily.</text>
</comment>
<evidence type="ECO:0000256" key="8">
    <source>
        <dbReference type="SAM" id="Phobius"/>
    </source>
</evidence>
<evidence type="ECO:0000313" key="11">
    <source>
        <dbReference type="Proteomes" id="UP000027931"/>
    </source>
</evidence>
<feature type="transmembrane region" description="Helical" evidence="8">
    <location>
        <begin position="139"/>
        <end position="160"/>
    </location>
</feature>
<evidence type="ECO:0000256" key="3">
    <source>
        <dbReference type="ARBA" id="ARBA00022448"/>
    </source>
</evidence>
<dbReference type="STRING" id="1157490.EL26_16685"/>
<dbReference type="InterPro" id="IPR036259">
    <property type="entry name" value="MFS_trans_sf"/>
</dbReference>
<dbReference type="PROSITE" id="PS50850">
    <property type="entry name" value="MFS"/>
    <property type="match status" value="1"/>
</dbReference>
<feature type="transmembrane region" description="Helical" evidence="8">
    <location>
        <begin position="44"/>
        <end position="68"/>
    </location>
</feature>
<feature type="transmembrane region" description="Helical" evidence="8">
    <location>
        <begin position="370"/>
        <end position="389"/>
    </location>
</feature>
<evidence type="ECO:0000256" key="5">
    <source>
        <dbReference type="ARBA" id="ARBA00022692"/>
    </source>
</evidence>
<feature type="transmembrane region" description="Helical" evidence="8">
    <location>
        <begin position="80"/>
        <end position="99"/>
    </location>
</feature>
<proteinExistence type="inferred from homology"/>
<dbReference type="Gene3D" id="1.20.1250.20">
    <property type="entry name" value="MFS general substrate transporter like domains"/>
    <property type="match status" value="1"/>
</dbReference>
<feature type="transmembrane region" description="Helical" evidence="8">
    <location>
        <begin position="283"/>
        <end position="301"/>
    </location>
</feature>
<dbReference type="EMBL" id="JMIR01000026">
    <property type="protein sequence ID" value="KEO82173.1"/>
    <property type="molecule type" value="Genomic_DNA"/>
</dbReference>
<feature type="transmembrane region" description="Helical" evidence="8">
    <location>
        <begin position="253"/>
        <end position="271"/>
    </location>
</feature>
<name>A0A074LQT9_9BACL</name>
<feature type="transmembrane region" description="Helical" evidence="8">
    <location>
        <begin position="14"/>
        <end position="32"/>
    </location>
</feature>
<evidence type="ECO:0000256" key="6">
    <source>
        <dbReference type="ARBA" id="ARBA00022989"/>
    </source>
</evidence>
<evidence type="ECO:0000259" key="9">
    <source>
        <dbReference type="PROSITE" id="PS50850"/>
    </source>
</evidence>
<dbReference type="AlphaFoldDB" id="A0A074LQT9"/>
<feature type="domain" description="Major facilitator superfamily (MFS) profile" evidence="9">
    <location>
        <begin position="10"/>
        <end position="387"/>
    </location>
</feature>
<evidence type="ECO:0000256" key="1">
    <source>
        <dbReference type="ARBA" id="ARBA00004651"/>
    </source>
</evidence>
<comment type="caution">
    <text evidence="10">The sequence shown here is derived from an EMBL/GenBank/DDBJ whole genome shotgun (WGS) entry which is preliminary data.</text>
</comment>
<feature type="transmembrane region" description="Helical" evidence="8">
    <location>
        <begin position="341"/>
        <end position="364"/>
    </location>
</feature>
<dbReference type="CDD" id="cd17324">
    <property type="entry name" value="MFS_NepI_like"/>
    <property type="match status" value="1"/>
</dbReference>
<evidence type="ECO:0000256" key="2">
    <source>
        <dbReference type="ARBA" id="ARBA00008335"/>
    </source>
</evidence>
<evidence type="ECO:0000256" key="4">
    <source>
        <dbReference type="ARBA" id="ARBA00022475"/>
    </source>
</evidence>
<feature type="transmembrane region" description="Helical" evidence="8">
    <location>
        <begin position="166"/>
        <end position="188"/>
    </location>
</feature>
<dbReference type="PANTHER" id="PTHR43271">
    <property type="entry name" value="BLL2771 PROTEIN"/>
    <property type="match status" value="1"/>
</dbReference>
<dbReference type="Pfam" id="PF07690">
    <property type="entry name" value="MFS_1"/>
    <property type="match status" value="1"/>
</dbReference>
<dbReference type="SUPFAM" id="SSF103473">
    <property type="entry name" value="MFS general substrate transporter"/>
    <property type="match status" value="1"/>
</dbReference>
<evidence type="ECO:0000256" key="7">
    <source>
        <dbReference type="ARBA" id="ARBA00023136"/>
    </source>
</evidence>
<dbReference type="InterPro" id="IPR020846">
    <property type="entry name" value="MFS_dom"/>
</dbReference>
<keyword evidence="4" id="KW-1003">Cell membrane</keyword>
<protein>
    <recommendedName>
        <fullName evidence="9">Major facilitator superfamily (MFS) profile domain-containing protein</fullName>
    </recommendedName>
</protein>
<keyword evidence="7 8" id="KW-0472">Membrane</keyword>
<dbReference type="GO" id="GO:0022857">
    <property type="term" value="F:transmembrane transporter activity"/>
    <property type="evidence" value="ECO:0007669"/>
    <property type="project" value="InterPro"/>
</dbReference>
<dbReference type="InterPro" id="IPR011701">
    <property type="entry name" value="MFS"/>
</dbReference>
<reference evidence="10 11" key="1">
    <citation type="journal article" date="2013" name="Int. J. Syst. Evol. Microbiol.">
        <title>Tumebacillus flagellatus sp. nov., an alpha-amylase/pullulanase-producing bacterium isolated from cassava wastewater.</title>
        <authorList>
            <person name="Wang Q."/>
            <person name="Xie N."/>
            <person name="Qin Y."/>
            <person name="Shen N."/>
            <person name="Zhu J."/>
            <person name="Mi H."/>
            <person name="Huang R."/>
        </authorList>
    </citation>
    <scope>NUCLEOTIDE SEQUENCE [LARGE SCALE GENOMIC DNA]</scope>
    <source>
        <strain evidence="10 11">GST4</strain>
    </source>
</reference>
<feature type="transmembrane region" description="Helical" evidence="8">
    <location>
        <begin position="105"/>
        <end position="127"/>
    </location>
</feature>
<keyword evidence="11" id="KW-1185">Reference proteome</keyword>
<dbReference type="OrthoDB" id="63984at2"/>
<dbReference type="eggNOG" id="COG2814">
    <property type="taxonomic scope" value="Bacteria"/>
</dbReference>
<keyword evidence="5 8" id="KW-0812">Transmembrane</keyword>
<feature type="transmembrane region" description="Helical" evidence="8">
    <location>
        <begin position="307"/>
        <end position="329"/>
    </location>
</feature>
<comment type="subcellular location">
    <subcellularLocation>
        <location evidence="1">Cell membrane</location>
        <topology evidence="1">Multi-pass membrane protein</topology>
    </subcellularLocation>
</comment>